<dbReference type="PROSITE" id="PS51205">
    <property type="entry name" value="VPS9"/>
    <property type="match status" value="1"/>
</dbReference>
<dbReference type="RefSeq" id="XP_028883158.1">
    <property type="nucleotide sequence ID" value="XM_029025748.1"/>
</dbReference>
<protein>
    <recommendedName>
        <fullName evidence="1">VPS9 domain-containing protein</fullName>
    </recommendedName>
</protein>
<dbReference type="InterPro" id="IPR037191">
    <property type="entry name" value="VPS9_dom_sf"/>
</dbReference>
<sequence length="465" mass="53083">MEKEALFPSHELRERSFLFRELIDHMSSLLTLFENGSCEGNEHILVIPPNREIERYITGLYLQTRGSKQRIIRRIPQSIVRRHLLHGRSLDDMSTFAGDTARVDLFPFRGNNFGESDSTHEMSFLGTVSLLCAGGFSLKVGIFWKERYAINDRFSVLFVDKSLINTDALSVPISGLSGFGSRHFWRQISTPNTCEEVLLLQQYKRDENILRSFLEKVVLYKPTTNSDNLSIRKQIDTALLYVETEVGIMLLSYVCISGYEYLTIAKVLQIITTATDIATSGSSFMEEDKEDILVAFHTIVTGAISRKLLPHWDNMMERENVAFNHTCRTLKKVYGFQHFLPPVLQEFTEKQFSDEIQLVHVLQSFSLSVLSLMRVMETMLKLLLCEMEKLDCMRDVTADMYISLLVSILVAAEPTFLPARIRYATDFSLAVMDVSSAGYAVTTFEAAATQIMEEYRLYVTTGHQQ</sequence>
<name>A0A1X0NWN8_9TRYP</name>
<dbReference type="SUPFAM" id="SSF109993">
    <property type="entry name" value="VPS9 domain"/>
    <property type="match status" value="1"/>
</dbReference>
<evidence type="ECO:0000313" key="2">
    <source>
        <dbReference type="EMBL" id="ORC89092.1"/>
    </source>
</evidence>
<evidence type="ECO:0000259" key="1">
    <source>
        <dbReference type="PROSITE" id="PS51205"/>
    </source>
</evidence>
<keyword evidence="3" id="KW-1185">Reference proteome</keyword>
<accession>A0A1X0NWN8</accession>
<dbReference type="AlphaFoldDB" id="A0A1X0NWN8"/>
<dbReference type="Proteomes" id="UP000192257">
    <property type="component" value="Unassembled WGS sequence"/>
</dbReference>
<dbReference type="Gene3D" id="1.20.1050.80">
    <property type="entry name" value="VPS9 domain"/>
    <property type="match status" value="1"/>
</dbReference>
<proteinExistence type="predicted"/>
<evidence type="ECO:0000313" key="3">
    <source>
        <dbReference type="Proteomes" id="UP000192257"/>
    </source>
</evidence>
<dbReference type="VEuPathDB" id="TriTrypDB:TM35_000143030"/>
<comment type="caution">
    <text evidence="2">The sequence shown here is derived from an EMBL/GenBank/DDBJ whole genome shotgun (WGS) entry which is preliminary data.</text>
</comment>
<gene>
    <name evidence="2" type="ORF">TM35_000143030</name>
</gene>
<organism evidence="2 3">
    <name type="scientific">Trypanosoma theileri</name>
    <dbReference type="NCBI Taxonomy" id="67003"/>
    <lineage>
        <taxon>Eukaryota</taxon>
        <taxon>Discoba</taxon>
        <taxon>Euglenozoa</taxon>
        <taxon>Kinetoplastea</taxon>
        <taxon>Metakinetoplastina</taxon>
        <taxon>Trypanosomatida</taxon>
        <taxon>Trypanosomatidae</taxon>
        <taxon>Trypanosoma</taxon>
    </lineage>
</organism>
<reference evidence="2 3" key="1">
    <citation type="submission" date="2017-03" db="EMBL/GenBank/DDBJ databases">
        <title>An alternative strategy for trypanosome survival in the mammalian bloodstream revealed through genome and transcriptome analysis of the ubiquitous bovine parasite Trypanosoma (Megatrypanum) theileri.</title>
        <authorList>
            <person name="Kelly S."/>
            <person name="Ivens A."/>
            <person name="Mott A."/>
            <person name="O'Neill E."/>
            <person name="Emms D."/>
            <person name="Macleod O."/>
            <person name="Voorheis P."/>
            <person name="Matthews J."/>
            <person name="Matthews K."/>
            <person name="Carrington M."/>
        </authorList>
    </citation>
    <scope>NUCLEOTIDE SEQUENCE [LARGE SCALE GENOMIC DNA]</scope>
    <source>
        <strain evidence="2">Edinburgh</strain>
    </source>
</reference>
<dbReference type="EMBL" id="NBCO01000014">
    <property type="protein sequence ID" value="ORC89092.1"/>
    <property type="molecule type" value="Genomic_DNA"/>
</dbReference>
<feature type="domain" description="VPS9" evidence="1">
    <location>
        <begin position="317"/>
        <end position="460"/>
    </location>
</feature>
<dbReference type="GeneID" id="39985528"/>
<dbReference type="InterPro" id="IPR003123">
    <property type="entry name" value="VPS9"/>
</dbReference>
<dbReference type="OrthoDB" id="243741at2759"/>